<evidence type="ECO:0000256" key="1">
    <source>
        <dbReference type="ARBA" id="ARBA00022722"/>
    </source>
</evidence>
<accession>A0A8H3NKQ5</accession>
<comment type="caution">
    <text evidence="5">The sequence shown here is derived from an EMBL/GenBank/DDBJ whole genome shotgun (WGS) entry which is preliminary data.</text>
</comment>
<dbReference type="GO" id="GO:0003676">
    <property type="term" value="F:nucleic acid binding"/>
    <property type="evidence" value="ECO:0007669"/>
    <property type="project" value="InterPro"/>
</dbReference>
<keyword evidence="2" id="KW-0378">Hydrolase</keyword>
<dbReference type="PANTHER" id="PTHR13620:SF104">
    <property type="entry name" value="EXONUCLEASE 3'-5' DOMAIN-CONTAINING PROTEIN 2"/>
    <property type="match status" value="1"/>
</dbReference>
<keyword evidence="5" id="KW-0547">Nucleotide-binding</keyword>
<dbReference type="GO" id="GO:0005737">
    <property type="term" value="C:cytoplasm"/>
    <property type="evidence" value="ECO:0007669"/>
    <property type="project" value="TreeGrafter"/>
</dbReference>
<keyword evidence="5" id="KW-0347">Helicase</keyword>
<sequence>MISPTRLCGTRFPRRLWTSDSKFERCTSRCWAASRDFKTDTWLLSLKRHLGLPSICLDLAQQSRQTRLPTTSRAVAKKNNGLQYDLNFSHWFTGLWHRKQSYVRSHVFSTLAREIAGGDQRFPSTWPGQSRRLNMNFCVEYSRRSFTKAPIAQSIAGPSNHEGSSGHIGQSYSKADVSQSSKSEDETQTETAVSEKFLITRQSLALTIPPGPKFWSHRLCKAPNGKDIIVHYCKSLKKTEEVAKYFLNDDVLGFDMEWKPQSSKSASVQSNVSLIQIANAERIALFQIALFKPARKPEDFISPSLQRILESPKITKAGVAIKADCTRLKNFLGINARGIFELSHLYKLVKYCQSNPALINRRPVNLSEQVEQHFGLPLAKDDDVRCGDWTTALNYRQVQYAATDSYACLCLFNTMDAKRRALTPMPPLPAHAELDQPIRLVEDLDVETTNNKPVERQIIEPVVSLETEDDAPKITPSARTM</sequence>
<protein>
    <submittedName>
        <fullName evidence="5">Werner syndrome ATP-dependent helicase homolog</fullName>
    </submittedName>
</protein>
<organism evidence="5 6">
    <name type="scientific">Aspergillus udagawae</name>
    <dbReference type="NCBI Taxonomy" id="91492"/>
    <lineage>
        <taxon>Eukaryota</taxon>
        <taxon>Fungi</taxon>
        <taxon>Dikarya</taxon>
        <taxon>Ascomycota</taxon>
        <taxon>Pezizomycotina</taxon>
        <taxon>Eurotiomycetes</taxon>
        <taxon>Eurotiomycetidae</taxon>
        <taxon>Eurotiales</taxon>
        <taxon>Aspergillaceae</taxon>
        <taxon>Aspergillus</taxon>
        <taxon>Aspergillus subgen. Fumigati</taxon>
    </lineage>
</organism>
<reference evidence="5 6" key="1">
    <citation type="submission" date="2020-01" db="EMBL/GenBank/DDBJ databases">
        <title>Draft genome sequence of Aspergillus udagawae IFM 46972.</title>
        <authorList>
            <person name="Takahashi H."/>
            <person name="Yaguchi T."/>
        </authorList>
    </citation>
    <scope>NUCLEOTIDE SEQUENCE [LARGE SCALE GENOMIC DNA]</scope>
    <source>
        <strain evidence="5 6">IFM 46972</strain>
    </source>
</reference>
<dbReference type="InterPro" id="IPR002562">
    <property type="entry name" value="3'-5'_exonuclease_dom"/>
</dbReference>
<dbReference type="GO" id="GO:0005634">
    <property type="term" value="C:nucleus"/>
    <property type="evidence" value="ECO:0007669"/>
    <property type="project" value="TreeGrafter"/>
</dbReference>
<dbReference type="GO" id="GO:0006139">
    <property type="term" value="P:nucleobase-containing compound metabolic process"/>
    <property type="evidence" value="ECO:0007669"/>
    <property type="project" value="InterPro"/>
</dbReference>
<dbReference type="PANTHER" id="PTHR13620">
    <property type="entry name" value="3-5 EXONUCLEASE"/>
    <property type="match status" value="1"/>
</dbReference>
<feature type="domain" description="3'-5' exonuclease" evidence="4">
    <location>
        <begin position="230"/>
        <end position="420"/>
    </location>
</feature>
<evidence type="ECO:0000313" key="5">
    <source>
        <dbReference type="EMBL" id="GFF33598.1"/>
    </source>
</evidence>
<gene>
    <name evidence="5" type="ORF">IFM46972_03945</name>
</gene>
<feature type="compositionally biased region" description="Polar residues" evidence="3">
    <location>
        <begin position="161"/>
        <end position="181"/>
    </location>
</feature>
<dbReference type="GO" id="GO:0004386">
    <property type="term" value="F:helicase activity"/>
    <property type="evidence" value="ECO:0007669"/>
    <property type="project" value="UniProtKB-KW"/>
</dbReference>
<dbReference type="GO" id="GO:0008408">
    <property type="term" value="F:3'-5' exonuclease activity"/>
    <property type="evidence" value="ECO:0007669"/>
    <property type="project" value="InterPro"/>
</dbReference>
<keyword evidence="1" id="KW-0540">Nuclease</keyword>
<dbReference type="Pfam" id="PF01612">
    <property type="entry name" value="DNA_pol_A_exo1"/>
    <property type="match status" value="1"/>
</dbReference>
<dbReference type="SUPFAM" id="SSF53098">
    <property type="entry name" value="Ribonuclease H-like"/>
    <property type="match status" value="1"/>
</dbReference>
<dbReference type="SMART" id="SM00474">
    <property type="entry name" value="35EXOc"/>
    <property type="match status" value="1"/>
</dbReference>
<dbReference type="CDD" id="cd06141">
    <property type="entry name" value="WRN_exo"/>
    <property type="match status" value="1"/>
</dbReference>
<dbReference type="EMBL" id="BLKC01000021">
    <property type="protein sequence ID" value="GFF33598.1"/>
    <property type="molecule type" value="Genomic_DNA"/>
</dbReference>
<dbReference type="InterPro" id="IPR051132">
    <property type="entry name" value="3-5_Exonuclease_domain"/>
</dbReference>
<dbReference type="Proteomes" id="UP000465221">
    <property type="component" value="Unassembled WGS sequence"/>
</dbReference>
<dbReference type="AlphaFoldDB" id="A0A8H3NKQ5"/>
<dbReference type="FunFam" id="3.30.420.10:FF:000100">
    <property type="entry name" value="3'-5' exonuclease/helicase (Wrn), putative"/>
    <property type="match status" value="1"/>
</dbReference>
<evidence type="ECO:0000256" key="3">
    <source>
        <dbReference type="SAM" id="MobiDB-lite"/>
    </source>
</evidence>
<evidence type="ECO:0000256" key="2">
    <source>
        <dbReference type="ARBA" id="ARBA00022801"/>
    </source>
</evidence>
<dbReference type="InterPro" id="IPR012337">
    <property type="entry name" value="RNaseH-like_sf"/>
</dbReference>
<proteinExistence type="predicted"/>
<dbReference type="InterPro" id="IPR036397">
    <property type="entry name" value="RNaseH_sf"/>
</dbReference>
<name>A0A8H3NKQ5_9EURO</name>
<dbReference type="Gene3D" id="3.30.420.10">
    <property type="entry name" value="Ribonuclease H-like superfamily/Ribonuclease H"/>
    <property type="match status" value="1"/>
</dbReference>
<evidence type="ECO:0000313" key="6">
    <source>
        <dbReference type="Proteomes" id="UP000465221"/>
    </source>
</evidence>
<keyword evidence="5" id="KW-0067">ATP-binding</keyword>
<feature type="region of interest" description="Disordered" evidence="3">
    <location>
        <begin position="154"/>
        <end position="189"/>
    </location>
</feature>
<evidence type="ECO:0000259" key="4">
    <source>
        <dbReference type="SMART" id="SM00474"/>
    </source>
</evidence>